<protein>
    <submittedName>
        <fullName evidence="2">DUF502 domain-containing protein</fullName>
    </submittedName>
</protein>
<comment type="caution">
    <text evidence="2">The sequence shown here is derived from an EMBL/GenBank/DDBJ whole genome shotgun (WGS) entry which is preliminary data.</text>
</comment>
<name>A0ABS2BK95_9NEIS</name>
<dbReference type="PANTHER" id="PTHR31876:SF26">
    <property type="entry name" value="PROTEIN LIKE COV 2"/>
    <property type="match status" value="1"/>
</dbReference>
<evidence type="ECO:0000313" key="2">
    <source>
        <dbReference type="EMBL" id="MBM3116032.1"/>
    </source>
</evidence>
<dbReference type="Pfam" id="PF04367">
    <property type="entry name" value="DUF502"/>
    <property type="match status" value="1"/>
</dbReference>
<organism evidence="2 3">
    <name type="scientific">Jeongeupia naejangsanensis</name>
    <dbReference type="NCBI Taxonomy" id="613195"/>
    <lineage>
        <taxon>Bacteria</taxon>
        <taxon>Pseudomonadati</taxon>
        <taxon>Pseudomonadota</taxon>
        <taxon>Betaproteobacteria</taxon>
        <taxon>Neisseriales</taxon>
        <taxon>Chitinibacteraceae</taxon>
        <taxon>Jeongeupia</taxon>
    </lineage>
</organism>
<keyword evidence="1" id="KW-0812">Transmembrane</keyword>
<gene>
    <name evidence="2" type="ORF">JMJ54_09320</name>
</gene>
<evidence type="ECO:0000313" key="3">
    <source>
        <dbReference type="Proteomes" id="UP000809431"/>
    </source>
</evidence>
<keyword evidence="3" id="KW-1185">Reference proteome</keyword>
<dbReference type="RefSeq" id="WP_203538063.1">
    <property type="nucleotide sequence ID" value="NZ_JAESND010000003.1"/>
</dbReference>
<dbReference type="PANTHER" id="PTHR31876">
    <property type="entry name" value="COV-LIKE PROTEIN 1"/>
    <property type="match status" value="1"/>
</dbReference>
<dbReference type="EMBL" id="JAESND010000003">
    <property type="protein sequence ID" value="MBM3116032.1"/>
    <property type="molecule type" value="Genomic_DNA"/>
</dbReference>
<dbReference type="InterPro" id="IPR007462">
    <property type="entry name" value="COV1-like"/>
</dbReference>
<feature type="transmembrane region" description="Helical" evidence="1">
    <location>
        <begin position="63"/>
        <end position="84"/>
    </location>
</feature>
<accession>A0ABS2BK95</accession>
<evidence type="ECO:0000256" key="1">
    <source>
        <dbReference type="SAM" id="Phobius"/>
    </source>
</evidence>
<reference evidence="2 3" key="1">
    <citation type="submission" date="2021-01" db="EMBL/GenBank/DDBJ databases">
        <title>Draft Genome Sequence and Polyhydroxyalkanoate Biosynthetic Potential of Jeongeupia naejangsanensis Type Strain DSM 24253.</title>
        <authorList>
            <person name="Turrini P."/>
            <person name="Artuso I."/>
            <person name="Lugli G.A."/>
            <person name="Frangipani E."/>
            <person name="Ventura M."/>
            <person name="Visca P."/>
        </authorList>
    </citation>
    <scope>NUCLEOTIDE SEQUENCE [LARGE SCALE GENOMIC DNA]</scope>
    <source>
        <strain evidence="2 3">DSM 24253</strain>
    </source>
</reference>
<proteinExistence type="predicted"/>
<keyword evidence="1" id="KW-0472">Membrane</keyword>
<sequence length="225" mass="23904">MIKRSAQSILTTWLAGLLALLPLALTLALLGWVVSLLNSYVGPGSLIGRMFSAVGLQLVDNPYLAYLAGTLLLIIAIYPLGIAVQSGLKKPLAKLVDLTLRRIPLFGSLYNMADRFVGLLDQKQEADIGAMSPVWCFFGGDGVAVLALMPNPEPVNLDGRLYHAVLVPTAPVPIGGGLLYVPADWVRPANIGVDKLTSVYVSMGITPPPMLRSGKATLSGDTRLD</sequence>
<keyword evidence="1" id="KW-1133">Transmembrane helix</keyword>
<dbReference type="Proteomes" id="UP000809431">
    <property type="component" value="Unassembled WGS sequence"/>
</dbReference>